<evidence type="ECO:0000256" key="4">
    <source>
        <dbReference type="ARBA" id="ARBA00022692"/>
    </source>
</evidence>
<comment type="subcellular location">
    <subcellularLocation>
        <location evidence="1">Cell outer membrane</location>
        <topology evidence="1">Multi-pass membrane protein</topology>
    </subcellularLocation>
</comment>
<keyword evidence="5" id="KW-0472">Membrane</keyword>
<evidence type="ECO:0000259" key="8">
    <source>
        <dbReference type="Pfam" id="PF07715"/>
    </source>
</evidence>
<dbReference type="GO" id="GO:0044718">
    <property type="term" value="P:siderophore transmembrane transport"/>
    <property type="evidence" value="ECO:0007669"/>
    <property type="project" value="TreeGrafter"/>
</dbReference>
<evidence type="ECO:0000313" key="9">
    <source>
        <dbReference type="EMBL" id="CAA6803691.1"/>
    </source>
</evidence>
<dbReference type="InterPro" id="IPR036942">
    <property type="entry name" value="Beta-barrel_TonB_sf"/>
</dbReference>
<organism evidence="9">
    <name type="scientific">uncultured Sulfurovum sp</name>
    <dbReference type="NCBI Taxonomy" id="269237"/>
    <lineage>
        <taxon>Bacteria</taxon>
        <taxon>Pseudomonadati</taxon>
        <taxon>Campylobacterota</taxon>
        <taxon>Epsilonproteobacteria</taxon>
        <taxon>Campylobacterales</taxon>
        <taxon>Sulfurovaceae</taxon>
        <taxon>Sulfurovum</taxon>
        <taxon>environmental samples</taxon>
    </lineage>
</organism>
<dbReference type="AlphaFoldDB" id="A0A6S6S5R8"/>
<proteinExistence type="predicted"/>
<keyword evidence="4" id="KW-0812">Transmembrane</keyword>
<dbReference type="InterPro" id="IPR039426">
    <property type="entry name" value="TonB-dep_rcpt-like"/>
</dbReference>
<keyword evidence="3" id="KW-1134">Transmembrane beta strand</keyword>
<dbReference type="PANTHER" id="PTHR30069">
    <property type="entry name" value="TONB-DEPENDENT OUTER MEMBRANE RECEPTOR"/>
    <property type="match status" value="1"/>
</dbReference>
<reference evidence="9" key="1">
    <citation type="submission" date="2020-01" db="EMBL/GenBank/DDBJ databases">
        <authorList>
            <person name="Meier V. D."/>
            <person name="Meier V D."/>
        </authorList>
    </citation>
    <scope>NUCLEOTIDE SEQUENCE</scope>
    <source>
        <strain evidence="9">HLG_WM_MAG_05</strain>
    </source>
</reference>
<evidence type="ECO:0000256" key="2">
    <source>
        <dbReference type="ARBA" id="ARBA00022448"/>
    </source>
</evidence>
<keyword evidence="6" id="KW-0998">Cell outer membrane</keyword>
<evidence type="ECO:0000256" key="6">
    <source>
        <dbReference type="ARBA" id="ARBA00023237"/>
    </source>
</evidence>
<keyword evidence="2" id="KW-0813">Transport</keyword>
<dbReference type="Pfam" id="PF07715">
    <property type="entry name" value="Plug"/>
    <property type="match status" value="1"/>
</dbReference>
<keyword evidence="7" id="KW-0732">Signal</keyword>
<feature type="domain" description="TonB-dependent receptor plug" evidence="8">
    <location>
        <begin position="57"/>
        <end position="141"/>
    </location>
</feature>
<dbReference type="Gene3D" id="2.170.130.10">
    <property type="entry name" value="TonB-dependent receptor, plug domain"/>
    <property type="match status" value="1"/>
</dbReference>
<feature type="chain" id="PRO_5027800101" description="TonB-dependent receptor plug domain-containing protein" evidence="7">
    <location>
        <begin position="21"/>
        <end position="693"/>
    </location>
</feature>
<evidence type="ECO:0000256" key="7">
    <source>
        <dbReference type="SAM" id="SignalP"/>
    </source>
</evidence>
<gene>
    <name evidence="9" type="ORF">HELGO_WM11331</name>
</gene>
<dbReference type="GO" id="GO:0009279">
    <property type="term" value="C:cell outer membrane"/>
    <property type="evidence" value="ECO:0007669"/>
    <property type="project" value="UniProtKB-SubCell"/>
</dbReference>
<dbReference type="InterPro" id="IPR012910">
    <property type="entry name" value="Plug_dom"/>
</dbReference>
<name>A0A6S6S5R8_9BACT</name>
<evidence type="ECO:0000256" key="3">
    <source>
        <dbReference type="ARBA" id="ARBA00022452"/>
    </source>
</evidence>
<dbReference type="Gene3D" id="2.40.170.20">
    <property type="entry name" value="TonB-dependent receptor, beta-barrel domain"/>
    <property type="match status" value="1"/>
</dbReference>
<dbReference type="InterPro" id="IPR037066">
    <property type="entry name" value="Plug_dom_sf"/>
</dbReference>
<evidence type="ECO:0000256" key="5">
    <source>
        <dbReference type="ARBA" id="ARBA00023136"/>
    </source>
</evidence>
<dbReference type="EMBL" id="CACVAU010000011">
    <property type="protein sequence ID" value="CAA6803691.1"/>
    <property type="molecule type" value="Genomic_DNA"/>
</dbReference>
<feature type="signal peptide" evidence="7">
    <location>
        <begin position="1"/>
        <end position="20"/>
    </location>
</feature>
<dbReference type="GO" id="GO:0015344">
    <property type="term" value="F:siderophore uptake transmembrane transporter activity"/>
    <property type="evidence" value="ECO:0007669"/>
    <property type="project" value="TreeGrafter"/>
</dbReference>
<dbReference type="PANTHER" id="PTHR30069:SF40">
    <property type="entry name" value="TONB-DEPENDENT RECEPTOR NMB0964-RELATED"/>
    <property type="match status" value="1"/>
</dbReference>
<protein>
    <recommendedName>
        <fullName evidence="8">TonB-dependent receptor plug domain-containing protein</fullName>
    </recommendedName>
</protein>
<sequence length="693" mass="77650">MSIKRSIITILLLASSSVHSEELLGDITIEENKEKEEESLSYCYIHNVQALSKRKGAGETLGDYLAGELGVDSATYGSAVGRPTVNGMEGYRVGIAQGGVMLNDLSAMSQDHAVGLNAKVSEHLELVKGPASLLYGSYSGGVVRTLGEEHDLKLPKGFGANASLSSNSDTGKGTANLKAEYGNDKYSGYLNYYRNEADNYSSDGQEIQNSDTFSEQIHGVLGWKATDNTVVKVYADTMDKNYGIPNSTDERTDILMEQQRYGMVVHNKELGKLKNVQTEYQLSDYKHYEREGVSYDGAFDQEQQSLSTAFDFTVNEMDGNFRVELFENKLKVCHEHGACNEFTTATRTSAEDGLSLQNYYNDRGIAYSHGHPMPNTKEQKLQTGVNLKRYYDEDELSLAVNTVVRKLSSDNSNIQETWLMPTAIDADYYSDENDIALSLSLGWWHIWNDKLTTQASLAYMERLPSSQELLWNGFHHATESYILGDRDLDKERSVNLDINMLYAHNDNFNSKLSAYYYHFYNYIYQSPLAQNGVAVIDPFHLSPVWKMSGVGAKIYGLGIEESYEIALGEHTFSNTLQLNMLKGELNGGGNIPRMAPYNATASIEHQYKNLTNKLGYKWVDESRNTAVNESKTEGYQFLNASMNYEQKFGKSKLNYWIKGENLTDDIAKNHISFLKETAPLPGRAVIAGIEYQY</sequence>
<accession>A0A6S6S5R8</accession>
<evidence type="ECO:0000256" key="1">
    <source>
        <dbReference type="ARBA" id="ARBA00004571"/>
    </source>
</evidence>
<dbReference type="SUPFAM" id="SSF56935">
    <property type="entry name" value="Porins"/>
    <property type="match status" value="1"/>
</dbReference>